<gene>
    <name evidence="2" type="ORF">L196_07364</name>
</gene>
<sequence length="136" mass="15867">MKNIKWVCVGLILMLSACAHITEQKKLEHLDAKQKLFMKALRWKSYETAASVIRYRNPARKLAPIDGLNKITVTSYDLIGSVPNEEDDTIIAQALFGYIQNETGRVYQVKHTQVWWFDEESKQWFLDSDMPDFRID</sequence>
<evidence type="ECO:0000256" key="1">
    <source>
        <dbReference type="SAM" id="SignalP"/>
    </source>
</evidence>
<dbReference type="RefSeq" id="WP_015006733.1">
    <property type="nucleotide sequence ID" value="NZ_FQZJ01000001.1"/>
</dbReference>
<reference evidence="2 3" key="1">
    <citation type="journal article" date="2013" name="Genome Announc.">
        <title>Genome Sequence of the Pyrene- and Fluoranthene-Degrading Bacterium Cycloclasticus sp. Strain PY97M.</title>
        <authorList>
            <person name="Cui Z."/>
            <person name="Xu G."/>
            <person name="Li Q."/>
            <person name="Gao W."/>
            <person name="Zheng L."/>
        </authorList>
    </citation>
    <scope>NUCLEOTIDE SEQUENCE [LARGE SCALE GENOMIC DNA]</scope>
    <source>
        <strain evidence="2 3">PY97M</strain>
    </source>
</reference>
<keyword evidence="3" id="KW-1185">Reference proteome</keyword>
<feature type="signal peptide" evidence="1">
    <location>
        <begin position="1"/>
        <end position="21"/>
    </location>
</feature>
<dbReference type="Proteomes" id="UP000015462">
    <property type="component" value="Unassembled WGS sequence"/>
</dbReference>
<name>A0AB33Z1A6_9GAMM</name>
<evidence type="ECO:0000313" key="3">
    <source>
        <dbReference type="Proteomes" id="UP000015462"/>
    </source>
</evidence>
<dbReference type="PROSITE" id="PS51257">
    <property type="entry name" value="PROKAR_LIPOPROTEIN"/>
    <property type="match status" value="1"/>
</dbReference>
<dbReference type="AlphaFoldDB" id="A0AB33Z1A6"/>
<proteinExistence type="predicted"/>
<dbReference type="EMBL" id="ASHL01000005">
    <property type="protein sequence ID" value="EPD12963.1"/>
    <property type="molecule type" value="Genomic_DNA"/>
</dbReference>
<feature type="chain" id="PRO_5044284185" evidence="1">
    <location>
        <begin position="22"/>
        <end position="136"/>
    </location>
</feature>
<evidence type="ECO:0000313" key="2">
    <source>
        <dbReference type="EMBL" id="EPD12963.1"/>
    </source>
</evidence>
<keyword evidence="1" id="KW-0732">Signal</keyword>
<organism evidence="2 3">
    <name type="scientific">Cycloclasticus pugetii</name>
    <dbReference type="NCBI Taxonomy" id="34068"/>
    <lineage>
        <taxon>Bacteria</taxon>
        <taxon>Pseudomonadati</taxon>
        <taxon>Pseudomonadota</taxon>
        <taxon>Gammaproteobacteria</taxon>
        <taxon>Thiotrichales</taxon>
        <taxon>Piscirickettsiaceae</taxon>
        <taxon>Cycloclasticus</taxon>
    </lineage>
</organism>
<comment type="caution">
    <text evidence="2">The sequence shown here is derived from an EMBL/GenBank/DDBJ whole genome shotgun (WGS) entry which is preliminary data.</text>
</comment>
<protein>
    <submittedName>
        <fullName evidence="2">Uncharacterized protein</fullName>
    </submittedName>
</protein>
<accession>A0AB33Z1A6</accession>